<organism evidence="2 3">
    <name type="scientific">Kitasatospora phosalacinea</name>
    <dbReference type="NCBI Taxonomy" id="2065"/>
    <lineage>
        <taxon>Bacteria</taxon>
        <taxon>Bacillati</taxon>
        <taxon>Actinomycetota</taxon>
        <taxon>Actinomycetes</taxon>
        <taxon>Kitasatosporales</taxon>
        <taxon>Streptomycetaceae</taxon>
        <taxon>Kitasatospora</taxon>
    </lineage>
</organism>
<reference evidence="2" key="1">
    <citation type="submission" date="2023-02" db="EMBL/GenBank/DDBJ databases">
        <title>Kitasatospora phosalacinea NBRC 14362.</title>
        <authorList>
            <person name="Ichikawa N."/>
            <person name="Sato H."/>
            <person name="Tonouchi N."/>
        </authorList>
    </citation>
    <scope>NUCLEOTIDE SEQUENCE</scope>
    <source>
        <strain evidence="2">NBRC 14362</strain>
    </source>
</reference>
<accession>A0A9W6PNZ7</accession>
<feature type="compositionally biased region" description="Low complexity" evidence="1">
    <location>
        <begin position="61"/>
        <end position="72"/>
    </location>
</feature>
<evidence type="ECO:0000256" key="1">
    <source>
        <dbReference type="SAM" id="MobiDB-lite"/>
    </source>
</evidence>
<feature type="region of interest" description="Disordered" evidence="1">
    <location>
        <begin position="1"/>
        <end position="38"/>
    </location>
</feature>
<feature type="region of interest" description="Disordered" evidence="1">
    <location>
        <begin position="59"/>
        <end position="102"/>
    </location>
</feature>
<feature type="compositionally biased region" description="Basic residues" evidence="1">
    <location>
        <begin position="9"/>
        <end position="28"/>
    </location>
</feature>
<dbReference type="AlphaFoldDB" id="A0A9W6PNZ7"/>
<evidence type="ECO:0000313" key="3">
    <source>
        <dbReference type="Proteomes" id="UP001165143"/>
    </source>
</evidence>
<name>A0A9W6PNZ7_9ACTN</name>
<protein>
    <submittedName>
        <fullName evidence="2">Uncharacterized protein</fullName>
    </submittedName>
</protein>
<comment type="caution">
    <text evidence="2">The sequence shown here is derived from an EMBL/GenBank/DDBJ whole genome shotgun (WGS) entry which is preliminary data.</text>
</comment>
<dbReference type="Proteomes" id="UP001165143">
    <property type="component" value="Unassembled WGS sequence"/>
</dbReference>
<sequence length="119" mass="12912">MDAGDHHRPAQRHPASHLRRAAAHRLRRPLGTAPGRRRLRTAAADGILLKLVQADTELRRTGTASAPTGSSTVHRTSMPAPAPDMVEPARAGQNAPEPWSRDFGAVFARGRRHPLREAA</sequence>
<evidence type="ECO:0000313" key="2">
    <source>
        <dbReference type="EMBL" id="GLW58207.1"/>
    </source>
</evidence>
<dbReference type="EMBL" id="BSRX01000048">
    <property type="protein sequence ID" value="GLW58207.1"/>
    <property type="molecule type" value="Genomic_DNA"/>
</dbReference>
<proteinExistence type="predicted"/>
<gene>
    <name evidence="2" type="ORF">Kpho01_62180</name>
</gene>